<dbReference type="AlphaFoldDB" id="A0A3B0NIS1"/>
<dbReference type="GO" id="GO:0030692">
    <property type="term" value="C:Noc4p-Nop14p complex"/>
    <property type="evidence" value="ECO:0007669"/>
    <property type="project" value="TreeGrafter"/>
</dbReference>
<name>A0A3B0NIS1_THEAN</name>
<evidence type="ECO:0000259" key="3">
    <source>
        <dbReference type="Pfam" id="PF03914"/>
    </source>
</evidence>
<dbReference type="GO" id="GO:0032040">
    <property type="term" value="C:small-subunit processome"/>
    <property type="evidence" value="ECO:0007669"/>
    <property type="project" value="TreeGrafter"/>
</dbReference>
<dbReference type="InterPro" id="IPR005612">
    <property type="entry name" value="CCAAT-binding_factor"/>
</dbReference>
<comment type="similarity">
    <text evidence="1">Belongs to the CBF/MAK21 family.</text>
</comment>
<evidence type="ECO:0000313" key="5">
    <source>
        <dbReference type="EMBL" id="SVP94528.1"/>
    </source>
</evidence>
<dbReference type="VEuPathDB" id="PiroplasmaDB:TA17330"/>
<dbReference type="EMBL" id="UIVS01000004">
    <property type="protein sequence ID" value="SVP94528.1"/>
    <property type="molecule type" value="Genomic_DNA"/>
</dbReference>
<proteinExistence type="inferred from homology"/>
<feature type="domain" description="CCAAT-binding factor" evidence="3">
    <location>
        <begin position="384"/>
        <end position="545"/>
    </location>
</feature>
<protein>
    <submittedName>
        <fullName evidence="5">CBF/Mak21 family, putative</fullName>
    </submittedName>
</protein>
<gene>
    <name evidence="4" type="ORF">TAT_000302100</name>
    <name evidence="5" type="ORF">TAV_000302200</name>
</gene>
<feature type="region of interest" description="Disordered" evidence="2">
    <location>
        <begin position="479"/>
        <end position="501"/>
    </location>
</feature>
<feature type="region of interest" description="Disordered" evidence="2">
    <location>
        <begin position="243"/>
        <end position="272"/>
    </location>
</feature>
<dbReference type="EMBL" id="UIVT01000004">
    <property type="protein sequence ID" value="SVP94021.1"/>
    <property type="molecule type" value="Genomic_DNA"/>
</dbReference>
<sequence length="600" mass="68556">MDSLGLLEESYGYLRSLNECDSELHSSLDKLFKNLIFLKNKYKINFDLESFSRISHDDPKVLNFDNDFTGISESGSNIKQKIKKALNLSLLHLIKNLQDEKHLEVCLDILVDLLDSEYHLAVEVKGIKVLEFLELLLLSLFFGNIYNLGIVQHFLLNSKYVTYLPYHLLNILKNFETHRMFNKYLNGSCSTDSSLFNQRFLIFLTKMNSPDKLSSTGNTQEKILKIPKKDLALKNFDSNIQSTAQSKNDSMDTDSDLSDDEDENSSDDEVNNELYGNNYVKLWEYILDDFIRSVDNKSLVIILESLPKFAFPYINNPLRIANFLYNNLNSSSEDVVINSLNCLFELILYYNLTDQLIQIPTTNNITHSNCLNTDSVSSPTKSGNEEFDWFYNKLYDLIDFKYLSASSGTILILLIEKALNSSMLPNTLVSFFIKKLLKTSTVLETNKCNCLIIISLNLFQRYRQNLLFLIHSPNTTLPTSPNPFGPTSSTTSSSSDDKVSNVETAENLATKDNVNSTNINQTSNNELFLHELYLLLKHFNHDTAKIVGVFFTDLSSKIGFNVKDFIQSPASKPYKSKNTNNNPFRTVLQNTTKLTNQFFK</sequence>
<feature type="compositionally biased region" description="Acidic residues" evidence="2">
    <location>
        <begin position="251"/>
        <end position="271"/>
    </location>
</feature>
<evidence type="ECO:0000313" key="4">
    <source>
        <dbReference type="EMBL" id="SVP94021.1"/>
    </source>
</evidence>
<dbReference type="PANTHER" id="PTHR12455:SF0">
    <property type="entry name" value="NUCLEOLAR COMPLEX PROTEIN 4 HOMOLOG"/>
    <property type="match status" value="1"/>
</dbReference>
<evidence type="ECO:0000256" key="1">
    <source>
        <dbReference type="ARBA" id="ARBA00007797"/>
    </source>
</evidence>
<reference evidence="5" key="1">
    <citation type="submission" date="2018-07" db="EMBL/GenBank/DDBJ databases">
        <authorList>
            <person name="Quirk P.G."/>
            <person name="Krulwich T.A."/>
        </authorList>
    </citation>
    <scope>NUCLEOTIDE SEQUENCE</scope>
    <source>
        <strain evidence="5">Anand</strain>
    </source>
</reference>
<dbReference type="InterPro" id="IPR027193">
    <property type="entry name" value="Noc4"/>
</dbReference>
<dbReference type="GO" id="GO:0042254">
    <property type="term" value="P:ribosome biogenesis"/>
    <property type="evidence" value="ECO:0007669"/>
    <property type="project" value="InterPro"/>
</dbReference>
<dbReference type="PANTHER" id="PTHR12455">
    <property type="entry name" value="NUCLEOLAR COMPLEX PROTEIN 4"/>
    <property type="match status" value="1"/>
</dbReference>
<accession>A0A3B0NIS1</accession>
<evidence type="ECO:0000256" key="2">
    <source>
        <dbReference type="SAM" id="MobiDB-lite"/>
    </source>
</evidence>
<organism evidence="5">
    <name type="scientific">Theileria annulata</name>
    <dbReference type="NCBI Taxonomy" id="5874"/>
    <lineage>
        <taxon>Eukaryota</taxon>
        <taxon>Sar</taxon>
        <taxon>Alveolata</taxon>
        <taxon>Apicomplexa</taxon>
        <taxon>Aconoidasida</taxon>
        <taxon>Piroplasmida</taxon>
        <taxon>Theileriidae</taxon>
        <taxon>Theileria</taxon>
    </lineage>
</organism>
<dbReference type="Pfam" id="PF03914">
    <property type="entry name" value="CBF"/>
    <property type="match status" value="1"/>
</dbReference>
<feature type="compositionally biased region" description="Low complexity" evidence="2">
    <location>
        <begin position="485"/>
        <end position="494"/>
    </location>
</feature>